<comment type="caution">
    <text evidence="1">The sequence shown here is derived from an EMBL/GenBank/DDBJ whole genome shotgun (WGS) entry which is preliminary data.</text>
</comment>
<dbReference type="AlphaFoldDB" id="A0AAN7Q857"/>
<keyword evidence="2" id="KW-1185">Reference proteome</keyword>
<name>A0AAN7Q857_9COLE</name>
<accession>A0AAN7Q857</accession>
<gene>
    <name evidence="1" type="ORF">RN001_005684</name>
</gene>
<sequence>MMNLLKVSLIEKQVPVSDRLYKIWYVIGLLRLWRRWVKDQPKLKLQNNFISSNCYTCIELNGHMLVKLIEVFKDHENLNPEMFLPYMFNSQPCEKLFRATRSMTSTYSTVVNYSIRDLIHKIHRITFINNVVSDLKDEFIFPRERKKDTTGIPTKNIQILPDMINIEIDSIVEDALENAYQDAKTVGMLVKKDICYLAELAINPEIEFGEVQTDITSVTNDQPEYSLEENLERNILAEDNHLLQSNANDDVSQLQNDIELKDYSNKNVDLSENSPYLKVTLPTKTMVIKKSAYCWLLDTGNGKITSDRLKRFIVTKRKEPTTDTKESKKEKLKKFRKVIKSESDSNSDGEIEYDDSTDTDVENFSCDNAVQSPFKIELEKYYAVQYEEQWYIGRIISRSEENFYVMKFLKQEMDVFVWPKNINTDISKVHESYIFYGPIDLIGCEPFRIARTDLLTINKKYKIIKKML</sequence>
<evidence type="ECO:0000313" key="2">
    <source>
        <dbReference type="Proteomes" id="UP001353858"/>
    </source>
</evidence>
<proteinExistence type="predicted"/>
<organism evidence="1 2">
    <name type="scientific">Aquatica leii</name>
    <dbReference type="NCBI Taxonomy" id="1421715"/>
    <lineage>
        <taxon>Eukaryota</taxon>
        <taxon>Metazoa</taxon>
        <taxon>Ecdysozoa</taxon>
        <taxon>Arthropoda</taxon>
        <taxon>Hexapoda</taxon>
        <taxon>Insecta</taxon>
        <taxon>Pterygota</taxon>
        <taxon>Neoptera</taxon>
        <taxon>Endopterygota</taxon>
        <taxon>Coleoptera</taxon>
        <taxon>Polyphaga</taxon>
        <taxon>Elateriformia</taxon>
        <taxon>Elateroidea</taxon>
        <taxon>Lampyridae</taxon>
        <taxon>Luciolinae</taxon>
        <taxon>Aquatica</taxon>
    </lineage>
</organism>
<dbReference type="Proteomes" id="UP001353858">
    <property type="component" value="Unassembled WGS sequence"/>
</dbReference>
<reference evidence="2" key="1">
    <citation type="submission" date="2023-01" db="EMBL/GenBank/DDBJ databases">
        <title>Key to firefly adult light organ development and bioluminescence: homeobox transcription factors regulate luciferase expression and transportation to peroxisome.</title>
        <authorList>
            <person name="Fu X."/>
        </authorList>
    </citation>
    <scope>NUCLEOTIDE SEQUENCE [LARGE SCALE GENOMIC DNA]</scope>
</reference>
<dbReference type="EMBL" id="JARPUR010000002">
    <property type="protein sequence ID" value="KAK4882365.1"/>
    <property type="molecule type" value="Genomic_DNA"/>
</dbReference>
<evidence type="ECO:0000313" key="1">
    <source>
        <dbReference type="EMBL" id="KAK4882365.1"/>
    </source>
</evidence>
<protein>
    <submittedName>
        <fullName evidence="1">Uncharacterized protein</fullName>
    </submittedName>
</protein>